<dbReference type="CDD" id="cd05237">
    <property type="entry name" value="UDP_invert_4-6DH_SDR_e"/>
    <property type="match status" value="1"/>
</dbReference>
<dbReference type="PANTHER" id="PTHR43318:SF1">
    <property type="entry name" value="POLYSACCHARIDE BIOSYNTHESIS PROTEIN EPSC-RELATED"/>
    <property type="match status" value="1"/>
</dbReference>
<dbReference type="Gene3D" id="3.40.50.720">
    <property type="entry name" value="NAD(P)-binding Rossmann-like Domain"/>
    <property type="match status" value="1"/>
</dbReference>
<evidence type="ECO:0000256" key="2">
    <source>
        <dbReference type="SAM" id="MobiDB-lite"/>
    </source>
</evidence>
<protein>
    <submittedName>
        <fullName evidence="4">Polysaccharide biosynthesis protein</fullName>
    </submittedName>
</protein>
<evidence type="ECO:0000313" key="5">
    <source>
        <dbReference type="Proteomes" id="UP001589793"/>
    </source>
</evidence>
<sequence>MTTTAPRPPETRAPCASSAASRWAPDLTELATAVLRRLGHGRPPVDLGPARTLLAGRRVLVTGAGGSIGAELTRQVRGLGPERVIMLDRDESALQELELSLHGHGLLDTAETVLADIRDARTVDAVFAEHRPEVVLHAAALKHLPLLQRYPREAWMTNVHGTRHVLDAAIRCGTARLVNVSTDKAADPACVLGVSKRLAEGLTAHAAARTGRRFLSVRFGNVIGSRGSVLPTFVEQVRRGGPLTLTHPDVTRYVMTIPQACSLVLSALAVGAAGQTLVLDMGAPVRVLDIAEQVAAIAGVACDIRITGLRPGEKLHEALISQRETIGRSARDGIHRVRCESVDPARLPGIHAWSDEVRALVGAGPAVPGASAAPPAADAERRAAPLLLGAAPR</sequence>
<feature type="region of interest" description="Disordered" evidence="2">
    <location>
        <begin position="1"/>
        <end position="20"/>
    </location>
</feature>
<accession>A0ABV6R753</accession>
<reference evidence="4 5" key="1">
    <citation type="submission" date="2024-09" db="EMBL/GenBank/DDBJ databases">
        <authorList>
            <person name="Sun Q."/>
            <person name="Mori K."/>
        </authorList>
    </citation>
    <scope>NUCLEOTIDE SEQUENCE [LARGE SCALE GENOMIC DNA]</scope>
    <source>
        <strain evidence="4 5">CICC 10874</strain>
    </source>
</reference>
<dbReference type="Pfam" id="PF02719">
    <property type="entry name" value="Polysacc_synt_2"/>
    <property type="match status" value="1"/>
</dbReference>
<dbReference type="InterPro" id="IPR051203">
    <property type="entry name" value="Polysaccharide_Synthase-Rel"/>
</dbReference>
<dbReference type="InterPro" id="IPR036291">
    <property type="entry name" value="NAD(P)-bd_dom_sf"/>
</dbReference>
<gene>
    <name evidence="4" type="ORF">ACFFF6_02390</name>
</gene>
<evidence type="ECO:0000313" key="4">
    <source>
        <dbReference type="EMBL" id="MFC0672800.1"/>
    </source>
</evidence>
<comment type="similarity">
    <text evidence="1">Belongs to the polysaccharide synthase family.</text>
</comment>
<dbReference type="Proteomes" id="UP001589793">
    <property type="component" value="Unassembled WGS sequence"/>
</dbReference>
<dbReference type="SUPFAM" id="SSF51735">
    <property type="entry name" value="NAD(P)-binding Rossmann-fold domains"/>
    <property type="match status" value="1"/>
</dbReference>
<evidence type="ECO:0000259" key="3">
    <source>
        <dbReference type="Pfam" id="PF02719"/>
    </source>
</evidence>
<dbReference type="RefSeq" id="WP_376977869.1">
    <property type="nucleotide sequence ID" value="NZ_JBHLSV010000002.1"/>
</dbReference>
<name>A0ABV6R753_9MICO</name>
<evidence type="ECO:0000256" key="1">
    <source>
        <dbReference type="ARBA" id="ARBA00007430"/>
    </source>
</evidence>
<keyword evidence="5" id="KW-1185">Reference proteome</keyword>
<dbReference type="InterPro" id="IPR003869">
    <property type="entry name" value="Polysac_CapD-like"/>
</dbReference>
<proteinExistence type="inferred from homology"/>
<dbReference type="PANTHER" id="PTHR43318">
    <property type="entry name" value="UDP-N-ACETYLGLUCOSAMINE 4,6-DEHYDRATASE"/>
    <property type="match status" value="1"/>
</dbReference>
<comment type="caution">
    <text evidence="4">The sequence shown here is derived from an EMBL/GenBank/DDBJ whole genome shotgun (WGS) entry which is preliminary data.</text>
</comment>
<dbReference type="EMBL" id="JBHLSV010000002">
    <property type="protein sequence ID" value="MFC0672800.1"/>
    <property type="molecule type" value="Genomic_DNA"/>
</dbReference>
<organism evidence="4 5">
    <name type="scientific">Brachybacterium hainanense</name>
    <dbReference type="NCBI Taxonomy" id="1541174"/>
    <lineage>
        <taxon>Bacteria</taxon>
        <taxon>Bacillati</taxon>
        <taxon>Actinomycetota</taxon>
        <taxon>Actinomycetes</taxon>
        <taxon>Micrococcales</taxon>
        <taxon>Dermabacteraceae</taxon>
        <taxon>Brachybacterium</taxon>
    </lineage>
</organism>
<feature type="domain" description="Polysaccharide biosynthesis protein CapD-like" evidence="3">
    <location>
        <begin position="59"/>
        <end position="336"/>
    </location>
</feature>